<evidence type="ECO:0000313" key="17">
    <source>
        <dbReference type="Proteomes" id="UP001331761"/>
    </source>
</evidence>
<keyword evidence="12" id="KW-0443">Lipid metabolism</keyword>
<sequence length="452" mass="51344">MKLTMRKAVVPPLLMNTEQIPTKNGVAYEDLNREFPSLDNQVKEGLSSGIELRVLTLNVWCLPQPWPIGSKDRKYRLKKLADAIIAEKYDIVGLQEVWTFSDYVEMAERLRSCLGYHHYFHSGFTGSGVCVFSRYPIVSTLTHRYSLNGFAHHIHRGDWFGGKVVGLVEVEVGEIRVNFYTTHLHAEYDREHDSYLPHRTSQSFELSQFVRHTAHGADVVIVVGDLNMEPEDLGLRLILSQVRLMDAWRVAHPIVSPDGSPPSVSSLSQSRGVAHGGTCDRPDNCYSISKYRENDESKRIDYILFKGGHMSVSLEQCDIAMNKIPDENLNYSDHVGVQARFRIENGKRELSCEWEPNRPLLIEAIGIVSGGQRRARSDRTLFVCGAIFIFVTIFLSLFLDNLFPPISLLLSMFRFTMTVVMAFCLWYGVIGLTLERKALKAAKQSMRQLLND</sequence>
<keyword evidence="10" id="KW-0746">Sphingolipid metabolism</keyword>
<evidence type="ECO:0000256" key="3">
    <source>
        <dbReference type="ARBA" id="ARBA00004991"/>
    </source>
</evidence>
<dbReference type="SUPFAM" id="SSF56219">
    <property type="entry name" value="DNase I-like"/>
    <property type="match status" value="1"/>
</dbReference>
<evidence type="ECO:0000256" key="9">
    <source>
        <dbReference type="ARBA" id="ARBA00022842"/>
    </source>
</evidence>
<feature type="transmembrane region" description="Helical" evidence="14">
    <location>
        <begin position="380"/>
        <end position="399"/>
    </location>
</feature>
<dbReference type="PANTHER" id="PTHR16320:SF24">
    <property type="entry name" value="PHOSPHODIESTERASE, PUTATIVE-RELATED"/>
    <property type="match status" value="1"/>
</dbReference>
<evidence type="ECO:0000256" key="11">
    <source>
        <dbReference type="ARBA" id="ARBA00022989"/>
    </source>
</evidence>
<evidence type="ECO:0000256" key="8">
    <source>
        <dbReference type="ARBA" id="ARBA00022801"/>
    </source>
</evidence>
<accession>A0AAN8J3I6</accession>
<proteinExistence type="inferred from homology"/>
<keyword evidence="11 14" id="KW-1133">Transmembrane helix</keyword>
<evidence type="ECO:0000256" key="14">
    <source>
        <dbReference type="SAM" id="Phobius"/>
    </source>
</evidence>
<protein>
    <recommendedName>
        <fullName evidence="5">sphingomyelin phosphodiesterase</fullName>
        <ecNumber evidence="5">3.1.4.12</ecNumber>
    </recommendedName>
</protein>
<keyword evidence="13 14" id="KW-0472">Membrane</keyword>
<dbReference type="GO" id="GO:0046872">
    <property type="term" value="F:metal ion binding"/>
    <property type="evidence" value="ECO:0007669"/>
    <property type="project" value="UniProtKB-KW"/>
</dbReference>
<evidence type="ECO:0000256" key="10">
    <source>
        <dbReference type="ARBA" id="ARBA00022919"/>
    </source>
</evidence>
<keyword evidence="9" id="KW-0460">Magnesium</keyword>
<evidence type="ECO:0000256" key="13">
    <source>
        <dbReference type="ARBA" id="ARBA00023136"/>
    </source>
</evidence>
<dbReference type="GO" id="GO:0006665">
    <property type="term" value="P:sphingolipid metabolic process"/>
    <property type="evidence" value="ECO:0007669"/>
    <property type="project" value="UniProtKB-KW"/>
</dbReference>
<gene>
    <name evidence="16" type="ORF">GCK32_008188</name>
</gene>
<evidence type="ECO:0000259" key="15">
    <source>
        <dbReference type="Pfam" id="PF03372"/>
    </source>
</evidence>
<comment type="subcellular location">
    <subcellularLocation>
        <location evidence="1">Membrane</location>
        <topology evidence="1">Multi-pass membrane protein</topology>
    </subcellularLocation>
</comment>
<dbReference type="AlphaFoldDB" id="A0AAN8J3I6"/>
<keyword evidence="17" id="KW-1185">Reference proteome</keyword>
<organism evidence="16 17">
    <name type="scientific">Trichostrongylus colubriformis</name>
    <name type="common">Black scour worm</name>
    <dbReference type="NCBI Taxonomy" id="6319"/>
    <lineage>
        <taxon>Eukaryota</taxon>
        <taxon>Metazoa</taxon>
        <taxon>Ecdysozoa</taxon>
        <taxon>Nematoda</taxon>
        <taxon>Chromadorea</taxon>
        <taxon>Rhabditida</taxon>
        <taxon>Rhabditina</taxon>
        <taxon>Rhabditomorpha</taxon>
        <taxon>Strongyloidea</taxon>
        <taxon>Trichostrongylidae</taxon>
        <taxon>Trichostrongylus</taxon>
    </lineage>
</organism>
<comment type="caution">
    <text evidence="16">The sequence shown here is derived from an EMBL/GenBank/DDBJ whole genome shotgun (WGS) entry which is preliminary data.</text>
</comment>
<dbReference type="InterPro" id="IPR005135">
    <property type="entry name" value="Endo/exonuclease/phosphatase"/>
</dbReference>
<dbReference type="InterPro" id="IPR038772">
    <property type="entry name" value="Sph/SMPD2-like"/>
</dbReference>
<evidence type="ECO:0000256" key="6">
    <source>
        <dbReference type="ARBA" id="ARBA00022692"/>
    </source>
</evidence>
<evidence type="ECO:0000256" key="7">
    <source>
        <dbReference type="ARBA" id="ARBA00022723"/>
    </source>
</evidence>
<feature type="transmembrane region" description="Helical" evidence="14">
    <location>
        <begin position="411"/>
        <end position="434"/>
    </location>
</feature>
<evidence type="ECO:0000256" key="5">
    <source>
        <dbReference type="ARBA" id="ARBA00012369"/>
    </source>
</evidence>
<name>A0AAN8J3I6_TRICO</name>
<keyword evidence="6 14" id="KW-0812">Transmembrane</keyword>
<dbReference type="PANTHER" id="PTHR16320">
    <property type="entry name" value="SPHINGOMYELINASE FAMILY MEMBER"/>
    <property type="match status" value="1"/>
</dbReference>
<evidence type="ECO:0000256" key="12">
    <source>
        <dbReference type="ARBA" id="ARBA00023098"/>
    </source>
</evidence>
<dbReference type="Pfam" id="PF03372">
    <property type="entry name" value="Exo_endo_phos"/>
    <property type="match status" value="1"/>
</dbReference>
<feature type="domain" description="Endonuclease/exonuclease/phosphatase" evidence="15">
    <location>
        <begin position="55"/>
        <end position="334"/>
    </location>
</feature>
<comment type="similarity">
    <text evidence="4">Belongs to the neutral sphingomyelinase family.</text>
</comment>
<evidence type="ECO:0000256" key="4">
    <source>
        <dbReference type="ARBA" id="ARBA00006335"/>
    </source>
</evidence>
<comment type="pathway">
    <text evidence="3">Sphingolipid metabolism.</text>
</comment>
<keyword evidence="7" id="KW-0479">Metal-binding</keyword>
<dbReference type="GO" id="GO:0004767">
    <property type="term" value="F:sphingomyelin phosphodiesterase activity"/>
    <property type="evidence" value="ECO:0007669"/>
    <property type="project" value="UniProtKB-EC"/>
</dbReference>
<dbReference type="Gene3D" id="3.60.10.10">
    <property type="entry name" value="Endonuclease/exonuclease/phosphatase"/>
    <property type="match status" value="1"/>
</dbReference>
<evidence type="ECO:0000256" key="1">
    <source>
        <dbReference type="ARBA" id="ARBA00004141"/>
    </source>
</evidence>
<dbReference type="EMBL" id="WIXE01001488">
    <property type="protein sequence ID" value="KAK5985639.1"/>
    <property type="molecule type" value="Genomic_DNA"/>
</dbReference>
<dbReference type="Proteomes" id="UP001331761">
    <property type="component" value="Unassembled WGS sequence"/>
</dbReference>
<reference evidence="16 17" key="1">
    <citation type="submission" date="2019-10" db="EMBL/GenBank/DDBJ databases">
        <title>Assembly and Annotation for the nematode Trichostrongylus colubriformis.</title>
        <authorList>
            <person name="Martin J."/>
        </authorList>
    </citation>
    <scope>NUCLEOTIDE SEQUENCE [LARGE SCALE GENOMIC DNA]</scope>
    <source>
        <strain evidence="16">G859</strain>
        <tissue evidence="16">Whole worm</tissue>
    </source>
</reference>
<keyword evidence="8" id="KW-0378">Hydrolase</keyword>
<evidence type="ECO:0000313" key="16">
    <source>
        <dbReference type="EMBL" id="KAK5985639.1"/>
    </source>
</evidence>
<evidence type="ECO:0000256" key="2">
    <source>
        <dbReference type="ARBA" id="ARBA00004760"/>
    </source>
</evidence>
<dbReference type="GO" id="GO:0016020">
    <property type="term" value="C:membrane"/>
    <property type="evidence" value="ECO:0007669"/>
    <property type="project" value="UniProtKB-SubCell"/>
</dbReference>
<comment type="pathway">
    <text evidence="2">Lipid metabolism; sphingolipid metabolism.</text>
</comment>
<dbReference type="EC" id="3.1.4.12" evidence="5"/>
<dbReference type="InterPro" id="IPR036691">
    <property type="entry name" value="Endo/exonu/phosph_ase_sf"/>
</dbReference>